<dbReference type="EMBL" id="CADCXN010000019">
    <property type="protein sequence ID" value="CAA9889618.1"/>
    <property type="molecule type" value="Genomic_DNA"/>
</dbReference>
<proteinExistence type="predicted"/>
<protein>
    <submittedName>
        <fullName evidence="1">Uncharacterized protein</fullName>
    </submittedName>
</protein>
<comment type="caution">
    <text evidence="1">The sequence shown here is derived from an EMBL/GenBank/DDBJ whole genome shotgun (WGS) entry which is preliminary data.</text>
</comment>
<organism evidence="1 2">
    <name type="scientific">Candidatus Methylobacter favarea</name>
    <dbReference type="NCBI Taxonomy" id="2707345"/>
    <lineage>
        <taxon>Bacteria</taxon>
        <taxon>Pseudomonadati</taxon>
        <taxon>Pseudomonadota</taxon>
        <taxon>Gammaproteobacteria</taxon>
        <taxon>Methylococcales</taxon>
        <taxon>Methylococcaceae</taxon>
        <taxon>Methylobacter</taxon>
    </lineage>
</organism>
<accession>A0A8S0Y5R7</accession>
<name>A0A8S0Y5R7_9GAMM</name>
<sequence>MQADLYIGQENQESTSAKKKKAIFENVVTTVNACFNCNHQKQDK</sequence>
<dbReference type="AlphaFoldDB" id="A0A8S0Y5R7"/>
<gene>
    <name evidence="1" type="ORF">METHB2_1150001</name>
</gene>
<keyword evidence="2" id="KW-1185">Reference proteome</keyword>
<evidence type="ECO:0000313" key="2">
    <source>
        <dbReference type="Proteomes" id="UP000494216"/>
    </source>
</evidence>
<reference evidence="1 2" key="1">
    <citation type="submission" date="2020-02" db="EMBL/GenBank/DDBJ databases">
        <authorList>
            <person name="Hogendoorn C."/>
        </authorList>
    </citation>
    <scope>NUCLEOTIDE SEQUENCE [LARGE SCALE GENOMIC DNA]</scope>
    <source>
        <strain evidence="1">METHB21</strain>
    </source>
</reference>
<dbReference type="Proteomes" id="UP000494216">
    <property type="component" value="Unassembled WGS sequence"/>
</dbReference>
<evidence type="ECO:0000313" key="1">
    <source>
        <dbReference type="EMBL" id="CAA9889618.1"/>
    </source>
</evidence>